<protein>
    <recommendedName>
        <fullName evidence="8">Tyrosine--tRNA ligase</fullName>
        <ecNumber evidence="8">6.1.1.1</ecNumber>
    </recommendedName>
    <alternativeName>
        <fullName evidence="8">Tyrosyl-tRNA synthetase</fullName>
    </alternativeName>
</protein>
<comment type="catalytic activity">
    <reaction evidence="7 8">
        <text>tRNA(Tyr) + L-tyrosine + ATP = L-tyrosyl-tRNA(Tyr) + AMP + diphosphate + H(+)</text>
        <dbReference type="Rhea" id="RHEA:10220"/>
        <dbReference type="Rhea" id="RHEA-COMP:9706"/>
        <dbReference type="Rhea" id="RHEA-COMP:9707"/>
        <dbReference type="ChEBI" id="CHEBI:15378"/>
        <dbReference type="ChEBI" id="CHEBI:30616"/>
        <dbReference type="ChEBI" id="CHEBI:33019"/>
        <dbReference type="ChEBI" id="CHEBI:58315"/>
        <dbReference type="ChEBI" id="CHEBI:78442"/>
        <dbReference type="ChEBI" id="CHEBI:78536"/>
        <dbReference type="ChEBI" id="CHEBI:456215"/>
        <dbReference type="EC" id="6.1.1.1"/>
    </reaction>
</comment>
<dbReference type="FunFam" id="1.10.240.10:FF:000001">
    <property type="entry name" value="Tyrosine--tRNA ligase"/>
    <property type="match status" value="1"/>
</dbReference>
<evidence type="ECO:0000313" key="10">
    <source>
        <dbReference type="EMBL" id="KAF1951663.1"/>
    </source>
</evidence>
<dbReference type="PRINTS" id="PR01040">
    <property type="entry name" value="TRNASYNTHTYR"/>
</dbReference>
<dbReference type="FunFam" id="3.40.50.620:FF:000227">
    <property type="entry name" value="Tyrosine--tRNA ligase"/>
    <property type="match status" value="1"/>
</dbReference>
<reference evidence="10" key="1">
    <citation type="journal article" date="2020" name="Stud. Mycol.">
        <title>101 Dothideomycetes genomes: a test case for predicting lifestyles and emergence of pathogens.</title>
        <authorList>
            <person name="Haridas S."/>
            <person name="Albert R."/>
            <person name="Binder M."/>
            <person name="Bloem J."/>
            <person name="Labutti K."/>
            <person name="Salamov A."/>
            <person name="Andreopoulos B."/>
            <person name="Baker S."/>
            <person name="Barry K."/>
            <person name="Bills G."/>
            <person name="Bluhm B."/>
            <person name="Cannon C."/>
            <person name="Castanera R."/>
            <person name="Culley D."/>
            <person name="Daum C."/>
            <person name="Ezra D."/>
            <person name="Gonzalez J."/>
            <person name="Henrissat B."/>
            <person name="Kuo A."/>
            <person name="Liang C."/>
            <person name="Lipzen A."/>
            <person name="Lutzoni F."/>
            <person name="Magnuson J."/>
            <person name="Mondo S."/>
            <person name="Nolan M."/>
            <person name="Ohm R."/>
            <person name="Pangilinan J."/>
            <person name="Park H.-J."/>
            <person name="Ramirez L."/>
            <person name="Alfaro M."/>
            <person name="Sun H."/>
            <person name="Tritt A."/>
            <person name="Yoshinaga Y."/>
            <person name="Zwiers L.-H."/>
            <person name="Turgeon B."/>
            <person name="Goodwin S."/>
            <person name="Spatafora J."/>
            <person name="Crous P."/>
            <person name="Grigoriev I."/>
        </authorList>
    </citation>
    <scope>NUCLEOTIDE SEQUENCE</scope>
    <source>
        <strain evidence="10">CBS 675.92</strain>
    </source>
</reference>
<keyword evidence="3 8" id="KW-0547">Nucleotide-binding</keyword>
<proteinExistence type="inferred from homology"/>
<name>A0A6A5TFR8_9PLEO</name>
<evidence type="ECO:0000256" key="3">
    <source>
        <dbReference type="ARBA" id="ARBA00022741"/>
    </source>
</evidence>
<dbReference type="GO" id="GO:0004831">
    <property type="term" value="F:tyrosine-tRNA ligase activity"/>
    <property type="evidence" value="ECO:0007669"/>
    <property type="project" value="UniProtKB-EC"/>
</dbReference>
<dbReference type="Gene3D" id="3.40.50.620">
    <property type="entry name" value="HUPs"/>
    <property type="match status" value="1"/>
</dbReference>
<evidence type="ECO:0000259" key="9">
    <source>
        <dbReference type="Pfam" id="PF16714"/>
    </source>
</evidence>
<gene>
    <name evidence="10" type="ORF">CC80DRAFT_480460</name>
</gene>
<dbReference type="CDD" id="cd00805">
    <property type="entry name" value="TyrRS_core"/>
    <property type="match status" value="1"/>
</dbReference>
<evidence type="ECO:0000256" key="5">
    <source>
        <dbReference type="ARBA" id="ARBA00022917"/>
    </source>
</evidence>
<accession>A0A6A5TFR8</accession>
<evidence type="ECO:0000256" key="6">
    <source>
        <dbReference type="ARBA" id="ARBA00023146"/>
    </source>
</evidence>
<evidence type="ECO:0000256" key="8">
    <source>
        <dbReference type="RuleBase" id="RU361234"/>
    </source>
</evidence>
<dbReference type="EMBL" id="ML977015">
    <property type="protein sequence ID" value="KAF1951663.1"/>
    <property type="molecule type" value="Genomic_DNA"/>
</dbReference>
<dbReference type="InterPro" id="IPR036986">
    <property type="entry name" value="S4_RNA-bd_sf"/>
</dbReference>
<dbReference type="InterPro" id="IPR002305">
    <property type="entry name" value="aa-tRNA-synth_Ic"/>
</dbReference>
<dbReference type="EC" id="6.1.1.1" evidence="8"/>
<dbReference type="SUPFAM" id="SSF52374">
    <property type="entry name" value="Nucleotidylyl transferase"/>
    <property type="match status" value="1"/>
</dbReference>
<dbReference type="GO" id="GO:0003723">
    <property type="term" value="F:RNA binding"/>
    <property type="evidence" value="ECO:0007669"/>
    <property type="project" value="InterPro"/>
</dbReference>
<dbReference type="InterPro" id="IPR002307">
    <property type="entry name" value="Tyr-tRNA-ligase"/>
</dbReference>
<dbReference type="Gene3D" id="1.10.240.10">
    <property type="entry name" value="Tyrosyl-Transfer RNA Synthetase"/>
    <property type="match status" value="1"/>
</dbReference>
<sequence>MPLPRHLPRPQPYTCQRCIRNQRVVSRLQRTKKTWAGELGIDARNAQWDEQAMRIRTGAQKSMLEILEERGFVKDIAGPRESLDWLLTRKRIGAYVGVDPTAPSLHVGHLLPLMALYWMYLRGYYTITLLGGGTVQIGDPSGRTTARARQGEDTQSMNVELMRTQLDKLWTNVKCLGIKHNHAMDISRKRALLDNADWLEKLNAVKLMRDLGSGMRLGAMLARDSVRMRMENGEGMAISEFCYPLFQAYDWWSMYGAHGVQLQLGGSDQYGNLCAGMDVVNHMRKIKRYPQEPEDDPLTATFGLTTPLLTTASGEKFGKSAGNAVWLDKQMLNSFDLYQYFLRIADADVARYLKLFTFLSLDQIDLTMRQHQKDESKRIAQHVLAREIVELAHGAADAKKAEVAHREAFSQGTNTFSLGALRNTLSAFAEKGAAASGAVGKQNKREGELLAYKQAYAAHSTAQSIVNTTSEPPKMNKADVVTLPRSMLETGSFPRILHAAGLVPSRSEGRRLIQKKGAYVVVPNSGSIENPHGLNWTAIPENVGTADPNHYLVDYEALVLRSGKSKIQICRIVTEEQFEAEGLTCPGWDEFKAKRDGTEQQKQE</sequence>
<dbReference type="OrthoDB" id="337870at2759"/>
<dbReference type="GO" id="GO:0006437">
    <property type="term" value="P:tyrosyl-tRNA aminoacylation"/>
    <property type="evidence" value="ECO:0007669"/>
    <property type="project" value="InterPro"/>
</dbReference>
<dbReference type="PROSITE" id="PS00178">
    <property type="entry name" value="AA_TRNA_LIGASE_I"/>
    <property type="match status" value="1"/>
</dbReference>
<organism evidence="10 11">
    <name type="scientific">Byssothecium circinans</name>
    <dbReference type="NCBI Taxonomy" id="147558"/>
    <lineage>
        <taxon>Eukaryota</taxon>
        <taxon>Fungi</taxon>
        <taxon>Dikarya</taxon>
        <taxon>Ascomycota</taxon>
        <taxon>Pezizomycotina</taxon>
        <taxon>Dothideomycetes</taxon>
        <taxon>Pleosporomycetidae</taxon>
        <taxon>Pleosporales</taxon>
        <taxon>Massarineae</taxon>
        <taxon>Massarinaceae</taxon>
        <taxon>Byssothecium</taxon>
    </lineage>
</organism>
<keyword evidence="5 8" id="KW-0648">Protein biosynthesis</keyword>
<dbReference type="NCBIfam" id="TIGR00234">
    <property type="entry name" value="tyrS"/>
    <property type="match status" value="1"/>
</dbReference>
<dbReference type="InterPro" id="IPR032005">
    <property type="entry name" value="TyrRSs_C"/>
</dbReference>
<dbReference type="InterPro" id="IPR024088">
    <property type="entry name" value="Tyr-tRNA-ligase_bac-type"/>
</dbReference>
<keyword evidence="11" id="KW-1185">Reference proteome</keyword>
<dbReference type="GO" id="GO:0005524">
    <property type="term" value="F:ATP binding"/>
    <property type="evidence" value="ECO:0007669"/>
    <property type="project" value="UniProtKB-KW"/>
</dbReference>
<dbReference type="PANTHER" id="PTHR11766">
    <property type="entry name" value="TYROSYL-TRNA SYNTHETASE"/>
    <property type="match status" value="1"/>
</dbReference>
<evidence type="ECO:0000256" key="7">
    <source>
        <dbReference type="ARBA" id="ARBA00048248"/>
    </source>
</evidence>
<keyword evidence="6 8" id="KW-0030">Aminoacyl-tRNA synthetase</keyword>
<dbReference type="GO" id="GO:0005739">
    <property type="term" value="C:mitochondrion"/>
    <property type="evidence" value="ECO:0007669"/>
    <property type="project" value="TreeGrafter"/>
</dbReference>
<dbReference type="Pfam" id="PF16714">
    <property type="entry name" value="TyrRSs_C"/>
    <property type="match status" value="1"/>
</dbReference>
<evidence type="ECO:0000256" key="2">
    <source>
        <dbReference type="ARBA" id="ARBA00022598"/>
    </source>
</evidence>
<dbReference type="GO" id="GO:0005829">
    <property type="term" value="C:cytosol"/>
    <property type="evidence" value="ECO:0007669"/>
    <property type="project" value="TreeGrafter"/>
</dbReference>
<evidence type="ECO:0000256" key="4">
    <source>
        <dbReference type="ARBA" id="ARBA00022840"/>
    </source>
</evidence>
<dbReference type="Proteomes" id="UP000800035">
    <property type="component" value="Unassembled WGS sequence"/>
</dbReference>
<feature type="domain" description="Tyrosyl-tRNA synthetase C-terminal" evidence="9">
    <location>
        <begin position="477"/>
        <end position="589"/>
    </location>
</feature>
<dbReference type="PANTHER" id="PTHR11766:SF0">
    <property type="entry name" value="TYROSINE--TRNA LIGASE, MITOCHONDRIAL"/>
    <property type="match status" value="1"/>
</dbReference>
<dbReference type="AlphaFoldDB" id="A0A6A5TFR8"/>
<keyword evidence="2 8" id="KW-0436">Ligase</keyword>
<dbReference type="Gene3D" id="3.10.290.10">
    <property type="entry name" value="RNA-binding S4 domain"/>
    <property type="match status" value="1"/>
</dbReference>
<evidence type="ECO:0000313" key="11">
    <source>
        <dbReference type="Proteomes" id="UP000800035"/>
    </source>
</evidence>
<dbReference type="InterPro" id="IPR014729">
    <property type="entry name" value="Rossmann-like_a/b/a_fold"/>
</dbReference>
<dbReference type="Pfam" id="PF00579">
    <property type="entry name" value="tRNA-synt_1b"/>
    <property type="match status" value="1"/>
</dbReference>
<dbReference type="InterPro" id="IPR001412">
    <property type="entry name" value="aa-tRNA-synth_I_CS"/>
</dbReference>
<comment type="similarity">
    <text evidence="1 8">Belongs to the class-I aminoacyl-tRNA synthetase family.</text>
</comment>
<keyword evidence="4 8" id="KW-0067">ATP-binding</keyword>
<evidence type="ECO:0000256" key="1">
    <source>
        <dbReference type="ARBA" id="ARBA00005594"/>
    </source>
</evidence>